<evidence type="ECO:0000256" key="1">
    <source>
        <dbReference type="SAM" id="MobiDB-lite"/>
    </source>
</evidence>
<dbReference type="Proteomes" id="UP000276133">
    <property type="component" value="Unassembled WGS sequence"/>
</dbReference>
<reference evidence="2 3" key="1">
    <citation type="journal article" date="2018" name="Sci. Rep.">
        <title>Genomic signatures of local adaptation to the degree of environmental predictability in rotifers.</title>
        <authorList>
            <person name="Franch-Gras L."/>
            <person name="Hahn C."/>
            <person name="Garcia-Roger E.M."/>
            <person name="Carmona M.J."/>
            <person name="Serra M."/>
            <person name="Gomez A."/>
        </authorList>
    </citation>
    <scope>NUCLEOTIDE SEQUENCE [LARGE SCALE GENOMIC DNA]</scope>
    <source>
        <strain evidence="2">HYR1</strain>
    </source>
</reference>
<dbReference type="EMBL" id="REGN01006238">
    <property type="protein sequence ID" value="RNA10319.1"/>
    <property type="molecule type" value="Genomic_DNA"/>
</dbReference>
<feature type="compositionally biased region" description="Polar residues" evidence="1">
    <location>
        <begin position="177"/>
        <end position="188"/>
    </location>
</feature>
<accession>A0A3M7QGA8</accession>
<evidence type="ECO:0000313" key="2">
    <source>
        <dbReference type="EMBL" id="RNA10319.1"/>
    </source>
</evidence>
<feature type="compositionally biased region" description="Polar residues" evidence="1">
    <location>
        <begin position="197"/>
        <end position="209"/>
    </location>
</feature>
<name>A0A3M7QGA8_BRAPC</name>
<proteinExistence type="predicted"/>
<dbReference type="AlphaFoldDB" id="A0A3M7QGA8"/>
<protein>
    <submittedName>
        <fullName evidence="2">Uncharacterized protein</fullName>
    </submittedName>
</protein>
<evidence type="ECO:0000313" key="3">
    <source>
        <dbReference type="Proteomes" id="UP000276133"/>
    </source>
</evidence>
<sequence>MNEKTTFKKKFLKRAWNNEDGEEARKSSYLNTLKETRLREQRLAKDKYTTHDYKKYQKNFGFGRDFLPFENETKEEKMEKAKKRGEYAKFVKERNSDKYTYNDNAAFIRRTQNKKLDFDNSGGNKRQNRKLGTLTASNVNRVISIESELRTKQKEFKVREEAMAEELNQLKKLKLNVSQKDGINNDSQTENHERNHSPPTDGSGSNRSIESINETQNNYTPTFFGNLRYPVVTTYKASSRRSICLSINFSLILFGTALISKRTLVDSCVRDSLSQRF</sequence>
<feature type="region of interest" description="Disordered" evidence="1">
    <location>
        <begin position="177"/>
        <end position="209"/>
    </location>
</feature>
<comment type="caution">
    <text evidence="2">The sequence shown here is derived from an EMBL/GenBank/DDBJ whole genome shotgun (WGS) entry which is preliminary data.</text>
</comment>
<keyword evidence="3" id="KW-1185">Reference proteome</keyword>
<gene>
    <name evidence="2" type="ORF">BpHYR1_008676</name>
</gene>
<organism evidence="2 3">
    <name type="scientific">Brachionus plicatilis</name>
    <name type="common">Marine rotifer</name>
    <name type="synonym">Brachionus muelleri</name>
    <dbReference type="NCBI Taxonomy" id="10195"/>
    <lineage>
        <taxon>Eukaryota</taxon>
        <taxon>Metazoa</taxon>
        <taxon>Spiralia</taxon>
        <taxon>Gnathifera</taxon>
        <taxon>Rotifera</taxon>
        <taxon>Eurotatoria</taxon>
        <taxon>Monogononta</taxon>
        <taxon>Pseudotrocha</taxon>
        <taxon>Ploima</taxon>
        <taxon>Brachionidae</taxon>
        <taxon>Brachionus</taxon>
    </lineage>
</organism>